<protein>
    <recommendedName>
        <fullName evidence="1">Spore protein YkvP/CgeB glycosyl transferase-like domain-containing protein</fullName>
    </recommendedName>
</protein>
<dbReference type="EMBL" id="MHKU01000011">
    <property type="protein sequence ID" value="OGY97081.1"/>
    <property type="molecule type" value="Genomic_DNA"/>
</dbReference>
<evidence type="ECO:0000313" key="3">
    <source>
        <dbReference type="Proteomes" id="UP000176648"/>
    </source>
</evidence>
<organism evidence="2 3">
    <name type="scientific">Candidatus Liptonbacteria bacterium GWB1_49_6</name>
    <dbReference type="NCBI Taxonomy" id="1798644"/>
    <lineage>
        <taxon>Bacteria</taxon>
        <taxon>Candidatus Liptoniibacteriota</taxon>
    </lineage>
</organism>
<proteinExistence type="predicted"/>
<dbReference type="InterPro" id="IPR055259">
    <property type="entry name" value="YkvP/CgeB_Glyco_trans-like"/>
</dbReference>
<name>A0A1G2C7I8_9BACT</name>
<feature type="domain" description="Spore protein YkvP/CgeB glycosyl transferase-like" evidence="1">
    <location>
        <begin position="270"/>
        <end position="361"/>
    </location>
</feature>
<evidence type="ECO:0000259" key="1">
    <source>
        <dbReference type="Pfam" id="PF13524"/>
    </source>
</evidence>
<evidence type="ECO:0000313" key="2">
    <source>
        <dbReference type="EMBL" id="OGY97081.1"/>
    </source>
</evidence>
<comment type="caution">
    <text evidence="2">The sequence shown here is derived from an EMBL/GenBank/DDBJ whole genome shotgun (WGS) entry which is preliminary data.</text>
</comment>
<reference evidence="2 3" key="1">
    <citation type="journal article" date="2016" name="Nat. Commun.">
        <title>Thousands of microbial genomes shed light on interconnected biogeochemical processes in an aquifer system.</title>
        <authorList>
            <person name="Anantharaman K."/>
            <person name="Brown C.T."/>
            <person name="Hug L.A."/>
            <person name="Sharon I."/>
            <person name="Castelle C.J."/>
            <person name="Probst A.J."/>
            <person name="Thomas B.C."/>
            <person name="Singh A."/>
            <person name="Wilkins M.J."/>
            <person name="Karaoz U."/>
            <person name="Brodie E.L."/>
            <person name="Williams K.H."/>
            <person name="Hubbard S.S."/>
            <person name="Banfield J.F."/>
        </authorList>
    </citation>
    <scope>NUCLEOTIDE SEQUENCE [LARGE SCALE GENOMIC DNA]</scope>
</reference>
<gene>
    <name evidence="2" type="ORF">A2122_00610</name>
</gene>
<dbReference type="STRING" id="1798644.A2122_00610"/>
<dbReference type="SUPFAM" id="SSF53756">
    <property type="entry name" value="UDP-Glycosyltransferase/glycogen phosphorylase"/>
    <property type="match status" value="1"/>
</dbReference>
<dbReference type="AlphaFoldDB" id="A0A1G2C7I8"/>
<dbReference type="Pfam" id="PF13524">
    <property type="entry name" value="Glyco_trans_1_2"/>
    <property type="match status" value="1"/>
</dbReference>
<accession>A0A1G2C7I8</accession>
<dbReference type="Gene3D" id="3.40.50.2000">
    <property type="entry name" value="Glycogen Phosphorylase B"/>
    <property type="match status" value="1"/>
</dbReference>
<dbReference type="Proteomes" id="UP000176648">
    <property type="component" value="Unassembled WGS sequence"/>
</dbReference>
<sequence length="369" mass="43256">MKILYAGLRYELYDPGRGWSFEYLNFFSTLRSLPGVEVIEHPFDRILEVGRQKFNEELFALIRRENPDLFFAFMYTDELDREILLKIKNETKTKTLAWFSDDYWRFWNYSRHWAPYFSWIVTTDAKAVERYRDAGSKNVVHSQWACNKDIFKPLDLQKDINVSFVGQYKGPRAAVLRQLAREGINVEAFGFGWPARTTGVVQPARMNRSDGSGGPNGKISEEKMVEIISRSKINLNLNVRPGFFAPRALARLFLKKSMNRLVPDIHLIDNIRAYLHFPTLHIHARPFELAGCRAFVISGHSGGIEDYYEKDKETVFYSSLEDLAKKIKFYLAHPEERERIAEAAYRRTLAEHTYECRFRRLFREINLPL</sequence>